<dbReference type="EMBL" id="CADCXU010020485">
    <property type="protein sequence ID" value="CAB0008555.1"/>
    <property type="molecule type" value="Genomic_DNA"/>
</dbReference>
<protein>
    <submittedName>
        <fullName evidence="1">Uncharacterized protein</fullName>
    </submittedName>
</protein>
<dbReference type="Proteomes" id="UP000479000">
    <property type="component" value="Unassembled WGS sequence"/>
</dbReference>
<reference evidence="1 2" key="1">
    <citation type="submission" date="2020-02" db="EMBL/GenBank/DDBJ databases">
        <authorList>
            <person name="Ferguson B K."/>
        </authorList>
    </citation>
    <scope>NUCLEOTIDE SEQUENCE [LARGE SCALE GENOMIC DNA]</scope>
</reference>
<evidence type="ECO:0000313" key="1">
    <source>
        <dbReference type="EMBL" id="CAB0008555.1"/>
    </source>
</evidence>
<keyword evidence="2" id="KW-1185">Reference proteome</keyword>
<sequence length="61" mass="6581">MRTHNNETCTIRLPSFPRSCMTCSLLTLPSETGKVAPGARMASNAGAPLLRLPPTKLKTLK</sequence>
<name>A0A6H5GVR1_9HEMI</name>
<dbReference type="AlphaFoldDB" id="A0A6H5GVR1"/>
<evidence type="ECO:0000313" key="2">
    <source>
        <dbReference type="Proteomes" id="UP000479000"/>
    </source>
</evidence>
<proteinExistence type="predicted"/>
<organism evidence="1 2">
    <name type="scientific">Nesidiocoris tenuis</name>
    <dbReference type="NCBI Taxonomy" id="355587"/>
    <lineage>
        <taxon>Eukaryota</taxon>
        <taxon>Metazoa</taxon>
        <taxon>Ecdysozoa</taxon>
        <taxon>Arthropoda</taxon>
        <taxon>Hexapoda</taxon>
        <taxon>Insecta</taxon>
        <taxon>Pterygota</taxon>
        <taxon>Neoptera</taxon>
        <taxon>Paraneoptera</taxon>
        <taxon>Hemiptera</taxon>
        <taxon>Heteroptera</taxon>
        <taxon>Panheteroptera</taxon>
        <taxon>Cimicomorpha</taxon>
        <taxon>Miridae</taxon>
        <taxon>Dicyphina</taxon>
        <taxon>Nesidiocoris</taxon>
    </lineage>
</organism>
<gene>
    <name evidence="1" type="ORF">NTEN_LOCUS13801</name>
</gene>
<accession>A0A6H5GVR1</accession>